<comment type="caution">
    <text evidence="2">The sequence shown here is derived from an EMBL/GenBank/DDBJ whole genome shotgun (WGS) entry which is preliminary data.</text>
</comment>
<gene>
    <name evidence="2" type="ORF">D4764_01G0016840</name>
</gene>
<evidence type="ECO:0000256" key="1">
    <source>
        <dbReference type="SAM" id="MobiDB-lite"/>
    </source>
</evidence>
<dbReference type="AlphaFoldDB" id="A0A5C6PSK2"/>
<protein>
    <submittedName>
        <fullName evidence="2">Uncharacterized protein</fullName>
    </submittedName>
</protein>
<name>A0A5C6PSK2_9TELE</name>
<dbReference type="EMBL" id="RHFK02000001">
    <property type="protein sequence ID" value="TWW81869.1"/>
    <property type="molecule type" value="Genomic_DNA"/>
</dbReference>
<reference evidence="2 3" key="1">
    <citation type="submission" date="2019-04" db="EMBL/GenBank/DDBJ databases">
        <title>Chromosome genome assembly for Takifugu flavidus.</title>
        <authorList>
            <person name="Xiao S."/>
        </authorList>
    </citation>
    <scope>NUCLEOTIDE SEQUENCE [LARGE SCALE GENOMIC DNA]</scope>
    <source>
        <strain evidence="2">HTHZ2018</strain>
        <tissue evidence="2">Muscle</tissue>
    </source>
</reference>
<evidence type="ECO:0000313" key="2">
    <source>
        <dbReference type="EMBL" id="TWW81869.1"/>
    </source>
</evidence>
<dbReference type="Proteomes" id="UP000324091">
    <property type="component" value="Chromosome 1"/>
</dbReference>
<proteinExistence type="predicted"/>
<feature type="region of interest" description="Disordered" evidence="1">
    <location>
        <begin position="80"/>
        <end position="111"/>
    </location>
</feature>
<keyword evidence="3" id="KW-1185">Reference proteome</keyword>
<feature type="compositionally biased region" description="Basic and acidic residues" evidence="1">
    <location>
        <begin position="80"/>
        <end position="93"/>
    </location>
</feature>
<organism evidence="2 3">
    <name type="scientific">Takifugu flavidus</name>
    <name type="common">sansaifugu</name>
    <dbReference type="NCBI Taxonomy" id="433684"/>
    <lineage>
        <taxon>Eukaryota</taxon>
        <taxon>Metazoa</taxon>
        <taxon>Chordata</taxon>
        <taxon>Craniata</taxon>
        <taxon>Vertebrata</taxon>
        <taxon>Euteleostomi</taxon>
        <taxon>Actinopterygii</taxon>
        <taxon>Neopterygii</taxon>
        <taxon>Teleostei</taxon>
        <taxon>Neoteleostei</taxon>
        <taxon>Acanthomorphata</taxon>
        <taxon>Eupercaria</taxon>
        <taxon>Tetraodontiformes</taxon>
        <taxon>Tetradontoidea</taxon>
        <taxon>Tetraodontidae</taxon>
        <taxon>Takifugu</taxon>
    </lineage>
</organism>
<accession>A0A5C6PSK2</accession>
<sequence>MCHPPWEDTGQTLRLCPQCLQKVTKTIKQWIKEDVTDLQGCLESTDWSKLLSRPDHFNEQELKEIPNKEKHIFSGSEMETKEINKSHQDHQEGDCGPGEGDDVQQTTSFSCPPAQIRDAEKIYFQIN</sequence>
<evidence type="ECO:0000313" key="3">
    <source>
        <dbReference type="Proteomes" id="UP000324091"/>
    </source>
</evidence>